<evidence type="ECO:0000256" key="13">
    <source>
        <dbReference type="RuleBase" id="RU004424"/>
    </source>
</evidence>
<evidence type="ECO:0000256" key="9">
    <source>
        <dbReference type="ARBA" id="ARBA00023170"/>
    </source>
</evidence>
<dbReference type="GO" id="GO:0016020">
    <property type="term" value="C:membrane"/>
    <property type="evidence" value="ECO:0007669"/>
    <property type="project" value="UniProtKB-SubCell"/>
</dbReference>
<feature type="transmembrane region" description="Helical" evidence="14">
    <location>
        <begin position="273"/>
        <end position="294"/>
    </location>
</feature>
<keyword evidence="6 14" id="KW-1133">Transmembrane helix</keyword>
<evidence type="ECO:0000313" key="16">
    <source>
        <dbReference type="Proteomes" id="UP000694415"/>
    </source>
</evidence>
<accession>A0A8C6I424</accession>
<keyword evidence="11 13" id="KW-0807">Transducer</keyword>
<feature type="transmembrane region" description="Helical" evidence="14">
    <location>
        <begin position="248"/>
        <end position="267"/>
    </location>
</feature>
<evidence type="ECO:0000256" key="12">
    <source>
        <dbReference type="RuleBase" id="RU004423"/>
    </source>
</evidence>
<dbReference type="GO" id="GO:0033038">
    <property type="term" value="F:bitter taste receptor activity"/>
    <property type="evidence" value="ECO:0007669"/>
    <property type="project" value="Ensembl"/>
</dbReference>
<dbReference type="FunFam" id="1.20.1070.10:FF:000055">
    <property type="entry name" value="Taste receptor type 2"/>
    <property type="match status" value="1"/>
</dbReference>
<keyword evidence="7 13" id="KW-0297">G-protein coupled receptor</keyword>
<feature type="transmembrane region" description="Helical" evidence="14">
    <location>
        <begin position="193"/>
        <end position="215"/>
    </location>
</feature>
<comment type="subcellular location">
    <subcellularLocation>
        <location evidence="1 13">Membrane</location>
        <topology evidence="1 13">Multi-pass membrane protein</topology>
    </subcellularLocation>
</comment>
<keyword evidence="8 13" id="KW-0472">Membrane</keyword>
<feature type="transmembrane region" description="Helical" evidence="14">
    <location>
        <begin position="138"/>
        <end position="157"/>
    </location>
</feature>
<feature type="transmembrane region" description="Helical" evidence="14">
    <location>
        <begin position="12"/>
        <end position="45"/>
    </location>
</feature>
<keyword evidence="4 13" id="KW-0716">Sensory transduction</keyword>
<keyword evidence="3 13" id="KW-0919">Taste</keyword>
<dbReference type="CDD" id="cd15015">
    <property type="entry name" value="7tm_TAS2R39"/>
    <property type="match status" value="1"/>
</dbReference>
<feature type="transmembrane region" description="Helical" evidence="14">
    <location>
        <begin position="98"/>
        <end position="118"/>
    </location>
</feature>
<keyword evidence="16" id="KW-1185">Reference proteome</keyword>
<dbReference type="PANTHER" id="PTHR11394:SF142">
    <property type="entry name" value="TASTE RECEPTOR TYPE 2 MEMBER 39"/>
    <property type="match status" value="1"/>
</dbReference>
<evidence type="ECO:0000256" key="1">
    <source>
        <dbReference type="ARBA" id="ARBA00004141"/>
    </source>
</evidence>
<dbReference type="AlphaFoldDB" id="A0A8C6I424"/>
<dbReference type="InterPro" id="IPR007960">
    <property type="entry name" value="TAS2R"/>
</dbReference>
<name>A0A8C6I424_MUSSI</name>
<protein>
    <recommendedName>
        <fullName evidence="13">Taste receptor type 2</fullName>
    </recommendedName>
</protein>
<sequence length="319" mass="36374">TAQPSNYWKQDVLPLSILMLTLVATECTIGIIASGIVMAVNAVSWVQKKAISITTRILLLLSVSRIGLQSIMLIEITSSIFNVAFYNSVLYRVSNVSFVFLNYCSLWFAALLSFFHFVKIANFSYPLFFKLKWRISELMPWLLWLSVFISFSSSMFFSKHKFTVYNNSSLSNNICNFTMKLYVVETNVVNMSFLFISGILPPLTMFNATATLLIFSLRRHTLNMRNSATGSRNPCIEVHMQAIKETSCFLFLYILNAAALLLSTSNIVNASLFWSIVIRIVLPVYPAGHSVLLIQNNPGLRRTWKHLQSQIHLYLQNRF</sequence>
<evidence type="ECO:0000256" key="10">
    <source>
        <dbReference type="ARBA" id="ARBA00023180"/>
    </source>
</evidence>
<evidence type="ECO:0000256" key="7">
    <source>
        <dbReference type="ARBA" id="ARBA00023040"/>
    </source>
</evidence>
<evidence type="ECO:0000256" key="6">
    <source>
        <dbReference type="ARBA" id="ARBA00022989"/>
    </source>
</evidence>
<evidence type="ECO:0000256" key="11">
    <source>
        <dbReference type="ARBA" id="ARBA00023224"/>
    </source>
</evidence>
<comment type="similarity">
    <text evidence="2 12">Belongs to the G-protein coupled receptor T2R family.</text>
</comment>
<dbReference type="Pfam" id="PF05296">
    <property type="entry name" value="TAS2R"/>
    <property type="match status" value="1"/>
</dbReference>
<proteinExistence type="inferred from homology"/>
<evidence type="ECO:0000256" key="3">
    <source>
        <dbReference type="ARBA" id="ARBA00022480"/>
    </source>
</evidence>
<evidence type="ECO:0000256" key="14">
    <source>
        <dbReference type="SAM" id="Phobius"/>
    </source>
</evidence>
<reference evidence="15" key="2">
    <citation type="submission" date="2025-09" db="UniProtKB">
        <authorList>
            <consortium name="Ensembl"/>
        </authorList>
    </citation>
    <scope>IDENTIFICATION</scope>
</reference>
<keyword evidence="10" id="KW-0325">Glycoprotein</keyword>
<evidence type="ECO:0000256" key="5">
    <source>
        <dbReference type="ARBA" id="ARBA00022692"/>
    </source>
</evidence>
<feature type="transmembrane region" description="Helical" evidence="14">
    <location>
        <begin position="57"/>
        <end position="86"/>
    </location>
</feature>
<evidence type="ECO:0000313" key="15">
    <source>
        <dbReference type="Ensembl" id="ENSMSIP00000031062.1"/>
    </source>
</evidence>
<evidence type="ECO:0000256" key="4">
    <source>
        <dbReference type="ARBA" id="ARBA00022606"/>
    </source>
</evidence>
<dbReference type="GO" id="GO:0004930">
    <property type="term" value="F:G protein-coupled receptor activity"/>
    <property type="evidence" value="ECO:0007669"/>
    <property type="project" value="UniProtKB-KW"/>
</dbReference>
<reference evidence="15" key="1">
    <citation type="submission" date="2025-08" db="UniProtKB">
        <authorList>
            <consortium name="Ensembl"/>
        </authorList>
    </citation>
    <scope>IDENTIFICATION</scope>
</reference>
<dbReference type="SUPFAM" id="SSF81321">
    <property type="entry name" value="Family A G protein-coupled receptor-like"/>
    <property type="match status" value="1"/>
</dbReference>
<dbReference type="PANTHER" id="PTHR11394">
    <property type="entry name" value="TASTE RECEPTOR TYPE 2"/>
    <property type="match status" value="1"/>
</dbReference>
<evidence type="ECO:0000256" key="8">
    <source>
        <dbReference type="ARBA" id="ARBA00023136"/>
    </source>
</evidence>
<dbReference type="Ensembl" id="ENSMSIT00000039152.1">
    <property type="protein sequence ID" value="ENSMSIP00000031062.1"/>
    <property type="gene ID" value="ENSMSIG00000026016.1"/>
</dbReference>
<dbReference type="GeneTree" id="ENSGT01150000286961"/>
<dbReference type="Gene3D" id="1.20.1070.10">
    <property type="entry name" value="Rhodopsin 7-helix transmembrane proteins"/>
    <property type="match status" value="1"/>
</dbReference>
<organism evidence="15 16">
    <name type="scientific">Mus spicilegus</name>
    <name type="common">Mound-building mouse</name>
    <dbReference type="NCBI Taxonomy" id="10103"/>
    <lineage>
        <taxon>Eukaryota</taxon>
        <taxon>Metazoa</taxon>
        <taxon>Chordata</taxon>
        <taxon>Craniata</taxon>
        <taxon>Vertebrata</taxon>
        <taxon>Euteleostomi</taxon>
        <taxon>Mammalia</taxon>
        <taxon>Eutheria</taxon>
        <taxon>Euarchontoglires</taxon>
        <taxon>Glires</taxon>
        <taxon>Rodentia</taxon>
        <taxon>Myomorpha</taxon>
        <taxon>Muroidea</taxon>
        <taxon>Muridae</taxon>
        <taxon>Murinae</taxon>
        <taxon>Mus</taxon>
        <taxon>Mus</taxon>
    </lineage>
</organism>
<evidence type="ECO:0000256" key="2">
    <source>
        <dbReference type="ARBA" id="ARBA00007376"/>
    </source>
</evidence>
<dbReference type="Proteomes" id="UP000694415">
    <property type="component" value="Unplaced"/>
</dbReference>
<keyword evidence="5 13" id="KW-0812">Transmembrane</keyword>
<keyword evidence="9 13" id="KW-0675">Receptor</keyword>